<feature type="compositionally biased region" description="Basic and acidic residues" evidence="1">
    <location>
        <begin position="51"/>
        <end position="63"/>
    </location>
</feature>
<dbReference type="AlphaFoldDB" id="A0A2M4B7I9"/>
<feature type="region of interest" description="Disordered" evidence="1">
    <location>
        <begin position="24"/>
        <end position="88"/>
    </location>
</feature>
<protein>
    <submittedName>
        <fullName evidence="2">Putative secreted protein</fullName>
    </submittedName>
</protein>
<dbReference type="EMBL" id="GGFK01015702">
    <property type="protein sequence ID" value="MBW49023.1"/>
    <property type="molecule type" value="Transcribed_RNA"/>
</dbReference>
<name>A0A2M4B7I9_9DIPT</name>
<accession>A0A2M4B7I9</accession>
<organism evidence="2">
    <name type="scientific">Anopheles triannulatus</name>
    <dbReference type="NCBI Taxonomy" id="58253"/>
    <lineage>
        <taxon>Eukaryota</taxon>
        <taxon>Metazoa</taxon>
        <taxon>Ecdysozoa</taxon>
        <taxon>Arthropoda</taxon>
        <taxon>Hexapoda</taxon>
        <taxon>Insecta</taxon>
        <taxon>Pterygota</taxon>
        <taxon>Neoptera</taxon>
        <taxon>Endopterygota</taxon>
        <taxon>Diptera</taxon>
        <taxon>Nematocera</taxon>
        <taxon>Culicoidea</taxon>
        <taxon>Culicidae</taxon>
        <taxon>Anophelinae</taxon>
        <taxon>Anopheles</taxon>
    </lineage>
</organism>
<reference evidence="2" key="1">
    <citation type="submission" date="2018-01" db="EMBL/GenBank/DDBJ databases">
        <title>An insight into the sialome of Amazonian anophelines.</title>
        <authorList>
            <person name="Ribeiro J.M."/>
            <person name="Scarpassa V."/>
            <person name="Calvo E."/>
        </authorList>
    </citation>
    <scope>NUCLEOTIDE SEQUENCE</scope>
    <source>
        <tissue evidence="2">Salivary glands</tissue>
    </source>
</reference>
<evidence type="ECO:0000256" key="1">
    <source>
        <dbReference type="SAM" id="MobiDB-lite"/>
    </source>
</evidence>
<evidence type="ECO:0000313" key="2">
    <source>
        <dbReference type="EMBL" id="MBW49023.1"/>
    </source>
</evidence>
<sequence>MVRMSEESKSRPGRLVACCCCSSGPSAAAVDTQKADLASPKNRSGVMHAHRQPEQQQQRDVREANPLPVADIDSTVDDQDDHDRAMRK</sequence>
<proteinExistence type="predicted"/>